<comment type="similarity">
    <text evidence="1">Belongs to the IF-3 family.</text>
</comment>
<dbReference type="InterPro" id="IPR001288">
    <property type="entry name" value="Translation_initiation_fac_3"/>
</dbReference>
<dbReference type="GO" id="GO:0003743">
    <property type="term" value="F:translation initiation factor activity"/>
    <property type="evidence" value="ECO:0007669"/>
    <property type="project" value="UniProtKB-KW"/>
</dbReference>
<comment type="caution">
    <text evidence="5">The sequence shown here is derived from an EMBL/GenBank/DDBJ whole genome shotgun (WGS) entry which is preliminary data.</text>
</comment>
<evidence type="ECO:0000256" key="4">
    <source>
        <dbReference type="SAM" id="MobiDB-lite"/>
    </source>
</evidence>
<evidence type="ECO:0000256" key="1">
    <source>
        <dbReference type="ARBA" id="ARBA00005439"/>
    </source>
</evidence>
<organism evidence="5 6">
    <name type="scientific">Orbilia ellipsospora</name>
    <dbReference type="NCBI Taxonomy" id="2528407"/>
    <lineage>
        <taxon>Eukaryota</taxon>
        <taxon>Fungi</taxon>
        <taxon>Dikarya</taxon>
        <taxon>Ascomycota</taxon>
        <taxon>Pezizomycotina</taxon>
        <taxon>Orbiliomycetes</taxon>
        <taxon>Orbiliales</taxon>
        <taxon>Orbiliaceae</taxon>
        <taxon>Orbilia</taxon>
    </lineage>
</organism>
<dbReference type="GO" id="GO:0032790">
    <property type="term" value="P:ribosome disassembly"/>
    <property type="evidence" value="ECO:0007669"/>
    <property type="project" value="TreeGrafter"/>
</dbReference>
<dbReference type="AlphaFoldDB" id="A0AAV9X3I3"/>
<dbReference type="GO" id="GO:0070124">
    <property type="term" value="P:mitochondrial translational initiation"/>
    <property type="evidence" value="ECO:0007669"/>
    <property type="project" value="TreeGrafter"/>
</dbReference>
<evidence type="ECO:0000256" key="3">
    <source>
        <dbReference type="ARBA" id="ARBA00022917"/>
    </source>
</evidence>
<dbReference type="GO" id="GO:0043022">
    <property type="term" value="F:ribosome binding"/>
    <property type="evidence" value="ECO:0007669"/>
    <property type="project" value="TreeGrafter"/>
</dbReference>
<evidence type="ECO:0000313" key="5">
    <source>
        <dbReference type="EMBL" id="KAK6533547.1"/>
    </source>
</evidence>
<keyword evidence="3" id="KW-0648">Protein biosynthesis</keyword>
<dbReference type="PANTHER" id="PTHR10938:SF0">
    <property type="entry name" value="TRANSLATION INITIATION FACTOR IF-3, MITOCHONDRIAL"/>
    <property type="match status" value="1"/>
</dbReference>
<dbReference type="GO" id="GO:0005739">
    <property type="term" value="C:mitochondrion"/>
    <property type="evidence" value="ECO:0007669"/>
    <property type="project" value="TreeGrafter"/>
</dbReference>
<proteinExistence type="inferred from homology"/>
<dbReference type="InterPro" id="IPR036788">
    <property type="entry name" value="T_IF-3_C_sf"/>
</dbReference>
<accession>A0AAV9X3I3</accession>
<dbReference type="SUPFAM" id="SSF55200">
    <property type="entry name" value="Translation initiation factor IF3, C-terminal domain"/>
    <property type="match status" value="1"/>
</dbReference>
<protein>
    <recommendedName>
        <fullName evidence="7">Translation initiation factor IF-3</fullName>
    </recommendedName>
</protein>
<dbReference type="EMBL" id="JAVHJO010000011">
    <property type="protein sequence ID" value="KAK6533547.1"/>
    <property type="molecule type" value="Genomic_DNA"/>
</dbReference>
<feature type="region of interest" description="Disordered" evidence="4">
    <location>
        <begin position="267"/>
        <end position="310"/>
    </location>
</feature>
<name>A0AAV9X3I3_9PEZI</name>
<feature type="compositionally biased region" description="Low complexity" evidence="4">
    <location>
        <begin position="282"/>
        <end position="291"/>
    </location>
</feature>
<evidence type="ECO:0008006" key="7">
    <source>
        <dbReference type="Google" id="ProtNLM"/>
    </source>
</evidence>
<dbReference type="Gene3D" id="3.30.110.10">
    <property type="entry name" value="Translation initiation factor 3 (IF-3), C-terminal domain"/>
    <property type="match status" value="1"/>
</dbReference>
<dbReference type="PANTHER" id="PTHR10938">
    <property type="entry name" value="TRANSLATION INITIATION FACTOR IF-3"/>
    <property type="match status" value="1"/>
</dbReference>
<dbReference type="Proteomes" id="UP001365542">
    <property type="component" value="Unassembled WGS sequence"/>
</dbReference>
<sequence length="310" mass="34754">MALRQISRATCRHLNRPTLSLLSIYTASPSSTPLSPPSFLLPFSNHERPTTIITPRIQIQPSQRRHTSNISIKFPVSPNLGPQFIEEARVRFPYDDEITAETPQFIDDEGKLVGTFPIAQILRSYDPAKFHLIHISGADTLPADATDGHIVRLFPKTLLLERLEAERLEARTKRKNKRNVSKEVQISWGIDQHDLGNHLRKVGKFLEKGFRVEVMFAKKKGQGKPTEEKLEAMMKTVEEFMLYNGGEAVKKPDGEVGGQLKMLVQRPEKWVPPPPKVEATEGESAGASAGAEGEKKKEHVPAWQARSEVS</sequence>
<keyword evidence="2" id="KW-0396">Initiation factor</keyword>
<evidence type="ECO:0000313" key="6">
    <source>
        <dbReference type="Proteomes" id="UP001365542"/>
    </source>
</evidence>
<gene>
    <name evidence="5" type="ORF">TWF694_002485</name>
</gene>
<evidence type="ECO:0000256" key="2">
    <source>
        <dbReference type="ARBA" id="ARBA00022540"/>
    </source>
</evidence>
<reference evidence="5 6" key="1">
    <citation type="submission" date="2019-10" db="EMBL/GenBank/DDBJ databases">
        <authorList>
            <person name="Palmer J.M."/>
        </authorList>
    </citation>
    <scope>NUCLEOTIDE SEQUENCE [LARGE SCALE GENOMIC DNA]</scope>
    <source>
        <strain evidence="5 6">TWF694</strain>
    </source>
</reference>
<keyword evidence="6" id="KW-1185">Reference proteome</keyword>